<dbReference type="InterPro" id="IPR011990">
    <property type="entry name" value="TPR-like_helical_dom_sf"/>
</dbReference>
<dbReference type="PANTHER" id="PTHR22845:SF5">
    <property type="entry name" value="APOPTOTIC PROTEASE-ACTIVATING FACTOR 1"/>
    <property type="match status" value="1"/>
</dbReference>
<dbReference type="InterPro" id="IPR027417">
    <property type="entry name" value="P-loop_NTPase"/>
</dbReference>
<dbReference type="InterPro" id="IPR002182">
    <property type="entry name" value="NB-ARC"/>
</dbReference>
<dbReference type="SUPFAM" id="SSF48452">
    <property type="entry name" value="TPR-like"/>
    <property type="match status" value="1"/>
</dbReference>
<keyword evidence="3" id="KW-1185">Reference proteome</keyword>
<protein>
    <submittedName>
        <fullName evidence="2">Tetratricopeptide repeat protein</fullName>
    </submittedName>
</protein>
<organism evidence="2 3">
    <name type="scientific">Amycolatopsis ultiminotia</name>
    <dbReference type="NCBI Taxonomy" id="543629"/>
    <lineage>
        <taxon>Bacteria</taxon>
        <taxon>Bacillati</taxon>
        <taxon>Actinomycetota</taxon>
        <taxon>Actinomycetes</taxon>
        <taxon>Pseudonocardiales</taxon>
        <taxon>Pseudonocardiaceae</taxon>
        <taxon>Amycolatopsis</taxon>
    </lineage>
</organism>
<gene>
    <name evidence="2" type="ORF">GCM10022222_06120</name>
</gene>
<dbReference type="Proteomes" id="UP001500689">
    <property type="component" value="Unassembled WGS sequence"/>
</dbReference>
<evidence type="ECO:0000313" key="2">
    <source>
        <dbReference type="EMBL" id="GAA3525945.1"/>
    </source>
</evidence>
<dbReference type="Pfam" id="PF00931">
    <property type="entry name" value="NB-ARC"/>
    <property type="match status" value="1"/>
</dbReference>
<comment type="caution">
    <text evidence="2">The sequence shown here is derived from an EMBL/GenBank/DDBJ whole genome shotgun (WGS) entry which is preliminary data.</text>
</comment>
<proteinExistence type="predicted"/>
<reference evidence="3" key="1">
    <citation type="journal article" date="2019" name="Int. J. Syst. Evol. Microbiol.">
        <title>The Global Catalogue of Microorganisms (GCM) 10K type strain sequencing project: providing services to taxonomists for standard genome sequencing and annotation.</title>
        <authorList>
            <consortium name="The Broad Institute Genomics Platform"/>
            <consortium name="The Broad Institute Genome Sequencing Center for Infectious Disease"/>
            <person name="Wu L."/>
            <person name="Ma J."/>
        </authorList>
    </citation>
    <scope>NUCLEOTIDE SEQUENCE [LARGE SCALE GENOMIC DNA]</scope>
    <source>
        <strain evidence="3">JCM 16898</strain>
    </source>
</reference>
<dbReference type="SUPFAM" id="SSF52540">
    <property type="entry name" value="P-loop containing nucleoside triphosphate hydrolases"/>
    <property type="match status" value="1"/>
</dbReference>
<evidence type="ECO:0000259" key="1">
    <source>
        <dbReference type="Pfam" id="PF00931"/>
    </source>
</evidence>
<dbReference type="Gene3D" id="1.25.40.10">
    <property type="entry name" value="Tetratricopeptide repeat domain"/>
    <property type="match status" value="2"/>
</dbReference>
<dbReference type="EMBL" id="BAAAZN010000001">
    <property type="protein sequence ID" value="GAA3525945.1"/>
    <property type="molecule type" value="Genomic_DNA"/>
</dbReference>
<name>A0ABP6V2U7_9PSEU</name>
<sequence>MLMSVPRGFVDREQERAGVLADVESVRSAGDHGVFVFQGIAGVGKTALMLWCVQQLAPSFDLVLDASMGASAEVRTVEEVLELFLLRLGVQAVPPSREGKLAVYRAQTAGRDVLLVLDDVDSAESLEELLPSSPGSVVLATSRRRLEAFELAGFTVVPIEVLTTDFGVELLSAGLAPAVVAEAGADLAAIAELCGNLPLALTIVRAQLRARRQERPADLLGRLRSAESLLAEFVVDEERKLEFVYETSYTSLGALDQKLYRRLGLHPGRQFPRWAAAALVDEDERDAVPAALRSLVRATLISEPAEPDRETATAARDRYDIHSIIQRHAQGLVHEHEHAADARNARRRLAEAYLEFAVARDLVLSGRLRFGPLFGGAVSPAHEGDGAYARAMAELETERANLGRIVTMASEAGLAELVWQLAEALVTFLFHRGYHADAITVYTTGLAAAATVRRDTGDARPLLKMHAELGTALFAAHAHEEATEQFEQAAQLAGELGDDPAALATLAKMFVWKGLVHRRLGRLDAAITAMERSAALVADPRFPGGLRVREERLLDMNSAPILAGLGRTAEAIAAGERAVAHFERDGERGNYAKSVANLGEVLLTADPGQRERAESLLRAALVLEEQLGILDFEAGTRELLGTLLNERDATEEGDRLLVRAAELYELLADRRGAALRARLRAAG</sequence>
<accession>A0ABP6V2U7</accession>
<dbReference type="PANTHER" id="PTHR22845">
    <property type="entry name" value="APOPTOTIC PROTEASE-ACTIVATING FACTOR 1"/>
    <property type="match status" value="1"/>
</dbReference>
<dbReference type="PRINTS" id="PR00364">
    <property type="entry name" value="DISEASERSIST"/>
</dbReference>
<dbReference type="Gene3D" id="3.40.50.300">
    <property type="entry name" value="P-loop containing nucleotide triphosphate hydrolases"/>
    <property type="match status" value="1"/>
</dbReference>
<feature type="domain" description="NB-ARC" evidence="1">
    <location>
        <begin position="29"/>
        <end position="172"/>
    </location>
</feature>
<evidence type="ECO:0000313" key="3">
    <source>
        <dbReference type="Proteomes" id="UP001500689"/>
    </source>
</evidence>